<dbReference type="Gene3D" id="2.60.200.20">
    <property type="match status" value="1"/>
</dbReference>
<dbReference type="SUPFAM" id="SSF49879">
    <property type="entry name" value="SMAD/FHA domain"/>
    <property type="match status" value="1"/>
</dbReference>
<dbReference type="Proteomes" id="UP000217895">
    <property type="component" value="Chromosome"/>
</dbReference>
<dbReference type="SMART" id="SM00240">
    <property type="entry name" value="FHA"/>
    <property type="match status" value="1"/>
</dbReference>
<proteinExistence type="predicted"/>
<organism evidence="2 3">
    <name type="scientific">Leptolyngbya boryana NIES-2135</name>
    <dbReference type="NCBI Taxonomy" id="1973484"/>
    <lineage>
        <taxon>Bacteria</taxon>
        <taxon>Bacillati</taxon>
        <taxon>Cyanobacteriota</taxon>
        <taxon>Cyanophyceae</taxon>
        <taxon>Leptolyngbyales</taxon>
        <taxon>Leptolyngbyaceae</taxon>
        <taxon>Leptolyngbya group</taxon>
        <taxon>Leptolyngbya</taxon>
    </lineage>
</organism>
<dbReference type="InterPro" id="IPR008984">
    <property type="entry name" value="SMAD_FHA_dom_sf"/>
</dbReference>
<dbReference type="PROSITE" id="PS50006">
    <property type="entry name" value="FHA_DOMAIN"/>
    <property type="match status" value="1"/>
</dbReference>
<dbReference type="InterPro" id="IPR000253">
    <property type="entry name" value="FHA_dom"/>
</dbReference>
<evidence type="ECO:0000259" key="1">
    <source>
        <dbReference type="PROSITE" id="PS50006"/>
    </source>
</evidence>
<evidence type="ECO:0000313" key="3">
    <source>
        <dbReference type="Proteomes" id="UP000217895"/>
    </source>
</evidence>
<name>A0A1Z4JBV6_LEPBY</name>
<feature type="domain" description="FHA" evidence="1">
    <location>
        <begin position="84"/>
        <end position="136"/>
    </location>
</feature>
<dbReference type="CDD" id="cd00060">
    <property type="entry name" value="FHA"/>
    <property type="match status" value="1"/>
</dbReference>
<dbReference type="Pfam" id="PF00498">
    <property type="entry name" value="FHA"/>
    <property type="match status" value="1"/>
</dbReference>
<accession>A0A1Z4JBV6</accession>
<protein>
    <submittedName>
        <fullName evidence="2">FHA domain containing protein</fullName>
    </submittedName>
</protein>
<gene>
    <name evidence="2" type="ORF">NIES2135_09720</name>
</gene>
<evidence type="ECO:0000313" key="2">
    <source>
        <dbReference type="EMBL" id="BAY54158.1"/>
    </source>
</evidence>
<reference evidence="2 3" key="1">
    <citation type="submission" date="2017-06" db="EMBL/GenBank/DDBJ databases">
        <title>Genome sequencing of cyanobaciteial culture collection at National Institute for Environmental Studies (NIES).</title>
        <authorList>
            <person name="Hirose Y."/>
            <person name="Shimura Y."/>
            <person name="Fujisawa T."/>
            <person name="Nakamura Y."/>
            <person name="Kawachi M."/>
        </authorList>
    </citation>
    <scope>NUCLEOTIDE SEQUENCE [LARGE SCALE GENOMIC DNA]</scope>
    <source>
        <strain evidence="2 3">NIES-2135</strain>
    </source>
</reference>
<dbReference type="AlphaFoldDB" id="A0A1Z4JBV6"/>
<dbReference type="EMBL" id="AP018203">
    <property type="protein sequence ID" value="BAY54158.1"/>
    <property type="molecule type" value="Genomic_DNA"/>
</dbReference>
<sequence>MMSPCPACGYDENPDRTEFCVACGYDLTQISPDSSPSPPPIPQPLPIPLPTPTTPALPTAATARLIPKTVNAPVAEFVIDSVNTVIGKFDPVTGPVDIDLEGFKEDEFISRNHAEIYREGDQWKIKDLGSENGIFLRRVGESRFSARIDYPQVLSPGDEIAIAKLRFLFQSP</sequence>
<keyword evidence="3" id="KW-1185">Reference proteome</keyword>